<dbReference type="AlphaFoldDB" id="A0AAE0FNH2"/>
<dbReference type="GO" id="GO:0006887">
    <property type="term" value="P:exocytosis"/>
    <property type="evidence" value="ECO:0007669"/>
    <property type="project" value="TreeGrafter"/>
</dbReference>
<accession>A0AAE0FNH2</accession>
<sequence>MNDLLGAVKVETVQQPADIELAATGHTEKQVASADRDDTAMNQFYSQVADVKRLLSAVQKNLKRLQKQHEESKVVARADQMKEIQSSMEEEITETAQLAKQSKDALDVLDSENTANRVKKGCGEGTSHDRTRQAITNSLKKKLRDLLGEFNVLRTQIQEEYRDVVSRHYSAINGTKADEETLDQIIETGESEQLFTKAIQDIGRGRVLDTVAEIQERHTAILSIERGMVELHQIFLDMSVLVDAQGEMLDNIESQVGKAVEYVGAGNVALTDAKALQKSTRKWMCCAVIILLSLICIIVVAVIKPWETGDA</sequence>
<dbReference type="InterPro" id="IPR006011">
    <property type="entry name" value="Syntaxin_N"/>
</dbReference>
<dbReference type="Gene3D" id="1.20.5.110">
    <property type="match status" value="1"/>
</dbReference>
<dbReference type="GO" id="GO:0012505">
    <property type="term" value="C:endomembrane system"/>
    <property type="evidence" value="ECO:0007669"/>
    <property type="project" value="TreeGrafter"/>
</dbReference>
<dbReference type="GO" id="GO:0048278">
    <property type="term" value="P:vesicle docking"/>
    <property type="evidence" value="ECO:0007669"/>
    <property type="project" value="TreeGrafter"/>
</dbReference>
<feature type="domain" description="T-SNARE coiled-coil homology" evidence="11">
    <location>
        <begin position="211"/>
        <end position="273"/>
    </location>
</feature>
<evidence type="ECO:0000256" key="9">
    <source>
        <dbReference type="SAM" id="Coils"/>
    </source>
</evidence>
<keyword evidence="13" id="KW-1185">Reference proteome</keyword>
<dbReference type="Pfam" id="PF00804">
    <property type="entry name" value="Syntaxin"/>
    <property type="match status" value="1"/>
</dbReference>
<dbReference type="GO" id="GO:0005484">
    <property type="term" value="F:SNAP receptor activity"/>
    <property type="evidence" value="ECO:0007669"/>
    <property type="project" value="InterPro"/>
</dbReference>
<evidence type="ECO:0000256" key="2">
    <source>
        <dbReference type="ARBA" id="ARBA00009063"/>
    </source>
</evidence>
<keyword evidence="7 10" id="KW-0472">Membrane</keyword>
<name>A0AAE0FNH2_9CHLO</name>
<evidence type="ECO:0000256" key="1">
    <source>
        <dbReference type="ARBA" id="ARBA00004211"/>
    </source>
</evidence>
<dbReference type="SUPFAM" id="SSF47661">
    <property type="entry name" value="t-snare proteins"/>
    <property type="match status" value="1"/>
</dbReference>
<evidence type="ECO:0000256" key="5">
    <source>
        <dbReference type="ARBA" id="ARBA00022927"/>
    </source>
</evidence>
<dbReference type="GO" id="GO:0005886">
    <property type="term" value="C:plasma membrane"/>
    <property type="evidence" value="ECO:0007669"/>
    <property type="project" value="TreeGrafter"/>
</dbReference>
<dbReference type="PROSITE" id="PS50192">
    <property type="entry name" value="T_SNARE"/>
    <property type="match status" value="1"/>
</dbReference>
<dbReference type="PROSITE" id="PS00914">
    <property type="entry name" value="SYNTAXIN"/>
    <property type="match status" value="1"/>
</dbReference>
<dbReference type="SMART" id="SM00503">
    <property type="entry name" value="SynN"/>
    <property type="match status" value="1"/>
</dbReference>
<dbReference type="Gene3D" id="1.20.58.70">
    <property type="match status" value="1"/>
</dbReference>
<organism evidence="12 13">
    <name type="scientific">Cymbomonas tetramitiformis</name>
    <dbReference type="NCBI Taxonomy" id="36881"/>
    <lineage>
        <taxon>Eukaryota</taxon>
        <taxon>Viridiplantae</taxon>
        <taxon>Chlorophyta</taxon>
        <taxon>Pyramimonadophyceae</taxon>
        <taxon>Pyramimonadales</taxon>
        <taxon>Pyramimonadaceae</taxon>
        <taxon>Cymbomonas</taxon>
    </lineage>
</organism>
<evidence type="ECO:0000256" key="8">
    <source>
        <dbReference type="RuleBase" id="RU003858"/>
    </source>
</evidence>
<dbReference type="GO" id="GO:0006906">
    <property type="term" value="P:vesicle fusion"/>
    <property type="evidence" value="ECO:0007669"/>
    <property type="project" value="TreeGrafter"/>
</dbReference>
<dbReference type="GO" id="GO:0031201">
    <property type="term" value="C:SNARE complex"/>
    <property type="evidence" value="ECO:0007669"/>
    <property type="project" value="TreeGrafter"/>
</dbReference>
<feature type="coiled-coil region" evidence="9">
    <location>
        <begin position="48"/>
        <end position="75"/>
    </location>
</feature>
<evidence type="ECO:0000256" key="10">
    <source>
        <dbReference type="SAM" id="Phobius"/>
    </source>
</evidence>
<dbReference type="GO" id="GO:0006886">
    <property type="term" value="P:intracellular protein transport"/>
    <property type="evidence" value="ECO:0007669"/>
    <property type="project" value="InterPro"/>
</dbReference>
<protein>
    <recommendedName>
        <fullName evidence="11">t-SNARE coiled-coil homology domain-containing protein</fullName>
    </recommendedName>
</protein>
<comment type="caution">
    <text evidence="12">The sequence shown here is derived from an EMBL/GenBank/DDBJ whole genome shotgun (WGS) entry which is preliminary data.</text>
</comment>
<dbReference type="EMBL" id="LGRX02015782">
    <property type="protein sequence ID" value="KAK3263039.1"/>
    <property type="molecule type" value="Genomic_DNA"/>
</dbReference>
<dbReference type="FunFam" id="1.20.5.110:FF:000008">
    <property type="entry name" value="Syntaxin 132"/>
    <property type="match status" value="1"/>
</dbReference>
<dbReference type="InterPro" id="IPR045242">
    <property type="entry name" value="Syntaxin"/>
</dbReference>
<keyword evidence="5" id="KW-0653">Protein transport</keyword>
<dbReference type="InterPro" id="IPR010989">
    <property type="entry name" value="SNARE"/>
</dbReference>
<dbReference type="CDD" id="cd00179">
    <property type="entry name" value="SynN"/>
    <property type="match status" value="1"/>
</dbReference>
<keyword evidence="4 10" id="KW-0812">Transmembrane</keyword>
<evidence type="ECO:0000313" key="13">
    <source>
        <dbReference type="Proteomes" id="UP001190700"/>
    </source>
</evidence>
<dbReference type="Pfam" id="PF05739">
    <property type="entry name" value="SNARE"/>
    <property type="match status" value="1"/>
</dbReference>
<keyword evidence="3" id="KW-0813">Transport</keyword>
<evidence type="ECO:0000313" key="12">
    <source>
        <dbReference type="EMBL" id="KAK3263039.1"/>
    </source>
</evidence>
<dbReference type="InterPro" id="IPR006012">
    <property type="entry name" value="Syntaxin/epimorphin_CS"/>
</dbReference>
<comment type="subcellular location">
    <subcellularLocation>
        <location evidence="1">Membrane</location>
        <topology evidence="1">Single-pass type IV membrane protein</topology>
    </subcellularLocation>
</comment>
<gene>
    <name evidence="12" type="ORF">CYMTET_28132</name>
</gene>
<keyword evidence="9" id="KW-0175">Coiled coil</keyword>
<dbReference type="InterPro" id="IPR000727">
    <property type="entry name" value="T_SNARE_dom"/>
</dbReference>
<dbReference type="PANTHER" id="PTHR19957:SF307">
    <property type="entry name" value="PROTEIN SSO1-RELATED"/>
    <property type="match status" value="1"/>
</dbReference>
<keyword evidence="6 10" id="KW-1133">Transmembrane helix</keyword>
<dbReference type="CDD" id="cd15848">
    <property type="entry name" value="SNARE_syntaxin1-like"/>
    <property type="match status" value="1"/>
</dbReference>
<evidence type="ECO:0000259" key="11">
    <source>
        <dbReference type="PROSITE" id="PS50192"/>
    </source>
</evidence>
<feature type="transmembrane region" description="Helical" evidence="10">
    <location>
        <begin position="283"/>
        <end position="303"/>
    </location>
</feature>
<dbReference type="PANTHER" id="PTHR19957">
    <property type="entry name" value="SYNTAXIN"/>
    <property type="match status" value="1"/>
</dbReference>
<reference evidence="12 13" key="1">
    <citation type="journal article" date="2015" name="Genome Biol. Evol.">
        <title>Comparative Genomics of a Bacterivorous Green Alga Reveals Evolutionary Causalities and Consequences of Phago-Mixotrophic Mode of Nutrition.</title>
        <authorList>
            <person name="Burns J.A."/>
            <person name="Paasch A."/>
            <person name="Narechania A."/>
            <person name="Kim E."/>
        </authorList>
    </citation>
    <scope>NUCLEOTIDE SEQUENCE [LARGE SCALE GENOMIC DNA]</scope>
    <source>
        <strain evidence="12 13">PLY_AMNH</strain>
    </source>
</reference>
<dbReference type="GO" id="GO:0000149">
    <property type="term" value="F:SNARE binding"/>
    <property type="evidence" value="ECO:0007669"/>
    <property type="project" value="TreeGrafter"/>
</dbReference>
<proteinExistence type="inferred from homology"/>
<evidence type="ECO:0000256" key="7">
    <source>
        <dbReference type="ARBA" id="ARBA00023136"/>
    </source>
</evidence>
<evidence type="ECO:0000256" key="4">
    <source>
        <dbReference type="ARBA" id="ARBA00022692"/>
    </source>
</evidence>
<evidence type="ECO:0000256" key="6">
    <source>
        <dbReference type="ARBA" id="ARBA00022989"/>
    </source>
</evidence>
<dbReference type="SMART" id="SM00397">
    <property type="entry name" value="t_SNARE"/>
    <property type="match status" value="1"/>
</dbReference>
<comment type="similarity">
    <text evidence="2 8">Belongs to the syntaxin family.</text>
</comment>
<evidence type="ECO:0000256" key="3">
    <source>
        <dbReference type="ARBA" id="ARBA00022448"/>
    </source>
</evidence>
<dbReference type="Proteomes" id="UP001190700">
    <property type="component" value="Unassembled WGS sequence"/>
</dbReference>